<dbReference type="AlphaFoldDB" id="A0A5B2T9X0"/>
<reference evidence="2 3" key="1">
    <citation type="journal article" date="2015" name="Int. J. Syst. Evol. Microbiol.">
        <title>Roseomonas oryzae sp. nov., isolated from paddy rhizosphere soil.</title>
        <authorList>
            <person name="Ramaprasad E.V."/>
            <person name="Sasikala Ch."/>
            <person name="Ramana Ch.V."/>
        </authorList>
    </citation>
    <scope>NUCLEOTIDE SEQUENCE [LARGE SCALE GENOMIC DNA]</scope>
    <source>
        <strain evidence="2 3">KCTC 42542</strain>
    </source>
</reference>
<dbReference type="RefSeq" id="WP_149814221.1">
    <property type="nucleotide sequence ID" value="NZ_VUKA01000030.1"/>
</dbReference>
<feature type="non-terminal residue" evidence="2">
    <location>
        <position position="146"/>
    </location>
</feature>
<evidence type="ECO:0000313" key="3">
    <source>
        <dbReference type="Proteomes" id="UP000322110"/>
    </source>
</evidence>
<keyword evidence="3" id="KW-1185">Reference proteome</keyword>
<organism evidence="2 3">
    <name type="scientific">Teichococcus oryzae</name>
    <dbReference type="NCBI Taxonomy" id="1608942"/>
    <lineage>
        <taxon>Bacteria</taxon>
        <taxon>Pseudomonadati</taxon>
        <taxon>Pseudomonadota</taxon>
        <taxon>Alphaproteobacteria</taxon>
        <taxon>Acetobacterales</taxon>
        <taxon>Roseomonadaceae</taxon>
        <taxon>Roseomonas</taxon>
    </lineage>
</organism>
<name>A0A5B2T9X0_9PROT</name>
<accession>A0A5B2T9X0</accession>
<evidence type="ECO:0000313" key="2">
    <source>
        <dbReference type="EMBL" id="KAA2211396.1"/>
    </source>
</evidence>
<keyword evidence="1" id="KW-0175">Coiled coil</keyword>
<sequence>MTRGARVFLLRRRRYGGAFPAARFRMSEVNAHPAPASADALLQLLEAPDSPLAALERLADSTAERIAGLQAELAEQRGRNAELERLLGLAEARLLVETMHAAGLTAQAAHLLGLGPDSPMAAEASGEHYADGTPKTRLALVYEAAF</sequence>
<gene>
    <name evidence="2" type="ORF">F0Q34_20365</name>
</gene>
<dbReference type="EMBL" id="VUKA01000030">
    <property type="protein sequence ID" value="KAA2211396.1"/>
    <property type="molecule type" value="Genomic_DNA"/>
</dbReference>
<proteinExistence type="predicted"/>
<dbReference type="Proteomes" id="UP000322110">
    <property type="component" value="Unassembled WGS sequence"/>
</dbReference>
<evidence type="ECO:0000256" key="1">
    <source>
        <dbReference type="SAM" id="Coils"/>
    </source>
</evidence>
<dbReference type="OrthoDB" id="7282022at2"/>
<feature type="coiled-coil region" evidence="1">
    <location>
        <begin position="52"/>
        <end position="93"/>
    </location>
</feature>
<comment type="caution">
    <text evidence="2">The sequence shown here is derived from an EMBL/GenBank/DDBJ whole genome shotgun (WGS) entry which is preliminary data.</text>
</comment>
<protein>
    <submittedName>
        <fullName evidence="2">Uncharacterized protein</fullName>
    </submittedName>
</protein>